<keyword evidence="7" id="KW-1185">Reference proteome</keyword>
<dbReference type="AlphaFoldDB" id="A0A1H6R4H5"/>
<dbReference type="EC" id="2.4.99.24" evidence="4"/>
<reference evidence="7" key="1">
    <citation type="submission" date="2016-10" db="EMBL/GenBank/DDBJ databases">
        <authorList>
            <person name="Varghese N."/>
            <person name="Submissions S."/>
        </authorList>
    </citation>
    <scope>NUCLEOTIDE SEQUENCE [LARGE SCALE GENOMIC DNA]</scope>
    <source>
        <strain evidence="7">DSM 7165</strain>
    </source>
</reference>
<keyword evidence="2 6" id="KW-0808">Transferase</keyword>
<dbReference type="PANTHER" id="PTHR30160:SF7">
    <property type="entry name" value="ADP-HEPTOSE--LPS HEPTOSYLTRANSFERASE 2"/>
    <property type="match status" value="1"/>
</dbReference>
<evidence type="ECO:0000313" key="6">
    <source>
        <dbReference type="EMBL" id="SEI50768.1"/>
    </source>
</evidence>
<dbReference type="EMBL" id="FNYH01000003">
    <property type="protein sequence ID" value="SEI50768.1"/>
    <property type="molecule type" value="Genomic_DNA"/>
</dbReference>
<evidence type="ECO:0000256" key="1">
    <source>
        <dbReference type="ARBA" id="ARBA00022676"/>
    </source>
</evidence>
<evidence type="ECO:0000256" key="2">
    <source>
        <dbReference type="ARBA" id="ARBA00022679"/>
    </source>
</evidence>
<comment type="similarity">
    <text evidence="3">Belongs to the glycosyltransferase 9 family.</text>
</comment>
<dbReference type="GO" id="GO:0009244">
    <property type="term" value="P:lipopolysaccharide core region biosynthetic process"/>
    <property type="evidence" value="ECO:0007669"/>
    <property type="project" value="TreeGrafter"/>
</dbReference>
<evidence type="ECO:0000256" key="4">
    <source>
        <dbReference type="ARBA" id="ARBA00044042"/>
    </source>
</evidence>
<dbReference type="GO" id="GO:0005829">
    <property type="term" value="C:cytosol"/>
    <property type="evidence" value="ECO:0007669"/>
    <property type="project" value="TreeGrafter"/>
</dbReference>
<keyword evidence="1" id="KW-0328">Glycosyltransferase</keyword>
<dbReference type="Pfam" id="PF01075">
    <property type="entry name" value="Glyco_transf_9"/>
    <property type="match status" value="1"/>
</dbReference>
<dbReference type="InterPro" id="IPR011910">
    <property type="entry name" value="RfaF"/>
</dbReference>
<dbReference type="Proteomes" id="UP000242999">
    <property type="component" value="Unassembled WGS sequence"/>
</dbReference>
<proteinExistence type="inferred from homology"/>
<dbReference type="GO" id="GO:0008713">
    <property type="term" value="F:ADP-heptose-lipopolysaccharide heptosyltransferase activity"/>
    <property type="evidence" value="ECO:0007669"/>
    <property type="project" value="UniProtKB-EC"/>
</dbReference>
<gene>
    <name evidence="6" type="ORF">SAMN05421831_10382</name>
</gene>
<dbReference type="InterPro" id="IPR051199">
    <property type="entry name" value="LPS_LOS_Heptosyltrfase"/>
</dbReference>
<evidence type="ECO:0000256" key="3">
    <source>
        <dbReference type="ARBA" id="ARBA00043995"/>
    </source>
</evidence>
<evidence type="ECO:0000256" key="5">
    <source>
        <dbReference type="ARBA" id="ARBA00047503"/>
    </source>
</evidence>
<organism evidence="6 7">
    <name type="scientific">Allopseudospirillum japonicum</name>
    <dbReference type="NCBI Taxonomy" id="64971"/>
    <lineage>
        <taxon>Bacteria</taxon>
        <taxon>Pseudomonadati</taxon>
        <taxon>Pseudomonadota</taxon>
        <taxon>Gammaproteobacteria</taxon>
        <taxon>Oceanospirillales</taxon>
        <taxon>Oceanospirillaceae</taxon>
        <taxon>Allopseudospirillum</taxon>
    </lineage>
</organism>
<dbReference type="PANTHER" id="PTHR30160">
    <property type="entry name" value="TETRAACYLDISACCHARIDE 4'-KINASE-RELATED"/>
    <property type="match status" value="1"/>
</dbReference>
<sequence length="349" mass="38692">MHKENASVQYADAPLLVVGPAWVGDMVMAQSAFQHLKRTFATADLHVLAPAWTHPLLARMPEVARAWALPLGHGDFAPYTRWRFGRQLRAYQFQQAWVLPRSWKAALVPWAAGIPRRTGFLGEQRYGLLNDIRVLDKSRLDQTVKRFVSLVHPTKAQDLQISQPQLTVHTDQQAQSLTRLQLNLERPCLALLPGAEYGPAKQWPSAYFHQVAQKAIAAGYQVWVLGSAKEAPLGQAICAQLPHAYNLCGKTQLTECIDLLALCAQAISNDSGLMHVAAAVGIFVHAIYGSSSPQYTPPLTDQAHIYWQGLSCSPCFKRQCPLGHTQCLHLITPEQVWQQVQAVSSTLIT</sequence>
<evidence type="ECO:0000313" key="7">
    <source>
        <dbReference type="Proteomes" id="UP000242999"/>
    </source>
</evidence>
<dbReference type="FunFam" id="3.40.50.2000:FF:000023">
    <property type="entry name" value="ADP-heptose--LPS heptosyltransferase II"/>
    <property type="match status" value="1"/>
</dbReference>
<dbReference type="Gene3D" id="3.40.50.2000">
    <property type="entry name" value="Glycogen Phosphorylase B"/>
    <property type="match status" value="2"/>
</dbReference>
<dbReference type="SUPFAM" id="SSF53756">
    <property type="entry name" value="UDP-Glycosyltransferase/glycogen phosphorylase"/>
    <property type="match status" value="1"/>
</dbReference>
<comment type="catalytic activity">
    <reaction evidence="5">
        <text>an L-alpha-D-Hep-(1-&gt;5)-[alpha-Kdo-(2-&gt;4)]-alpha-Kdo-(2-&gt;6)-lipid A + ADP-L-glycero-beta-D-manno-heptose = an L-alpha-D-Hep-(1-&gt;3)-L-alpha-D-Hep-(1-&gt;5)-[alpha-Kdo-(2-&gt;4)]-alpha-Kdo-(2-&gt;6)-lipid A + ADP + H(+)</text>
        <dbReference type="Rhea" id="RHEA:74071"/>
        <dbReference type="ChEBI" id="CHEBI:15378"/>
        <dbReference type="ChEBI" id="CHEBI:61506"/>
        <dbReference type="ChEBI" id="CHEBI:193068"/>
        <dbReference type="ChEBI" id="CHEBI:193069"/>
        <dbReference type="ChEBI" id="CHEBI:456216"/>
        <dbReference type="EC" id="2.4.99.24"/>
    </reaction>
</comment>
<dbReference type="STRING" id="64971.SAMN05421831_10382"/>
<dbReference type="NCBIfam" id="TIGR02195">
    <property type="entry name" value="heptsyl_trn_II"/>
    <property type="match status" value="1"/>
</dbReference>
<dbReference type="InterPro" id="IPR002201">
    <property type="entry name" value="Glyco_trans_9"/>
</dbReference>
<protein>
    <recommendedName>
        <fullName evidence="4">lipopolysaccharide heptosyltransferase II</fullName>
        <ecNumber evidence="4">2.4.99.24</ecNumber>
    </recommendedName>
</protein>
<dbReference type="CDD" id="cd03789">
    <property type="entry name" value="GT9_LPS_heptosyltransferase"/>
    <property type="match status" value="1"/>
</dbReference>
<name>A0A1H6R4H5_9GAMM</name>
<accession>A0A1H6R4H5</accession>